<keyword evidence="9" id="KW-0378">Hydrolase</keyword>
<dbReference type="PANTHER" id="PTHR10903">
    <property type="entry name" value="GTPASE, IMAP FAMILY MEMBER-RELATED"/>
    <property type="match status" value="1"/>
</dbReference>
<protein>
    <recommendedName>
        <fullName evidence="19">EF-hand domain-containing protein</fullName>
    </recommendedName>
</protein>
<evidence type="ECO:0000313" key="20">
    <source>
        <dbReference type="EMBL" id="CAJ1392206.1"/>
    </source>
</evidence>
<dbReference type="GO" id="GO:0009707">
    <property type="term" value="C:chloroplast outer membrane"/>
    <property type="evidence" value="ECO:0007669"/>
    <property type="project" value="UniProtKB-SubCell"/>
</dbReference>
<keyword evidence="10" id="KW-1002">Plastid outer membrane</keyword>
<proteinExistence type="predicted"/>
<dbReference type="SUPFAM" id="SSF52540">
    <property type="entry name" value="P-loop containing nucleoside triphosphate hydrolases"/>
    <property type="match status" value="1"/>
</dbReference>
<dbReference type="GO" id="GO:0005509">
    <property type="term" value="F:calcium ion binding"/>
    <property type="evidence" value="ECO:0007669"/>
    <property type="project" value="InterPro"/>
</dbReference>
<evidence type="ECO:0000256" key="1">
    <source>
        <dbReference type="ARBA" id="ARBA00001946"/>
    </source>
</evidence>
<evidence type="ECO:0000256" key="3">
    <source>
        <dbReference type="ARBA" id="ARBA00022448"/>
    </source>
</evidence>
<comment type="cofactor">
    <cofactor evidence="1">
        <name>Mg(2+)</name>
        <dbReference type="ChEBI" id="CHEBI:18420"/>
    </cofactor>
</comment>
<dbReference type="InterPro" id="IPR027417">
    <property type="entry name" value="P-loop_NTPase"/>
</dbReference>
<dbReference type="InterPro" id="IPR045058">
    <property type="entry name" value="GIMA/IAN/Toc"/>
</dbReference>
<evidence type="ECO:0000256" key="9">
    <source>
        <dbReference type="ARBA" id="ARBA00022801"/>
    </source>
</evidence>
<dbReference type="InterPro" id="IPR002048">
    <property type="entry name" value="EF_hand_dom"/>
</dbReference>
<reference evidence="20" key="1">
    <citation type="submission" date="2023-08" db="EMBL/GenBank/DDBJ databases">
        <authorList>
            <person name="Chen Y."/>
            <person name="Shah S."/>
            <person name="Dougan E. K."/>
            <person name="Thang M."/>
            <person name="Chan C."/>
        </authorList>
    </citation>
    <scope>NUCLEOTIDE SEQUENCE</scope>
</reference>
<evidence type="ECO:0000259" key="19">
    <source>
        <dbReference type="PROSITE" id="PS50222"/>
    </source>
</evidence>
<evidence type="ECO:0000256" key="11">
    <source>
        <dbReference type="ARBA" id="ARBA00022837"/>
    </source>
</evidence>
<dbReference type="PROSITE" id="PS50222">
    <property type="entry name" value="EF_HAND_2"/>
    <property type="match status" value="1"/>
</dbReference>
<dbReference type="PANTHER" id="PTHR10903:SF135">
    <property type="entry name" value="TRANSLOCASE OF CHLOROPLAST 120, CHLOROPLASTIC-RELATED"/>
    <property type="match status" value="1"/>
</dbReference>
<evidence type="ECO:0000256" key="6">
    <source>
        <dbReference type="ARBA" id="ARBA00022692"/>
    </source>
</evidence>
<dbReference type="Gene3D" id="3.40.50.300">
    <property type="entry name" value="P-loop containing nucleotide triphosphate hydrolases"/>
    <property type="match status" value="1"/>
</dbReference>
<keyword evidence="6" id="KW-0812">Transmembrane</keyword>
<evidence type="ECO:0000256" key="4">
    <source>
        <dbReference type="ARBA" id="ARBA00022528"/>
    </source>
</evidence>
<evidence type="ECO:0000313" key="21">
    <source>
        <dbReference type="Proteomes" id="UP001178507"/>
    </source>
</evidence>
<sequence length="1236" mass="136412">MANSTETSRYANPDSVHNVAAIRQMFPFQGLVEPELRGITSKQLKKVKLYAQTCCSHWWDFFPSEVSASAGQMLTTELLNFYHLVAWLVKPATKEHRCALAETLAPQKVGWFASHAWAQRYVEVLAIIEEHTLLRGEAAYWLGAFSQRQHDMNAEAVEAGIRCALGVAGKLLICLDAAGGAFRRAWCNFEWFLSLEEPMQTDLAVGSNEVWILAGFGGFEDLVECPSPRSVPEVLLLGFDVEVSAAKVSSEDDLRHILERVGTPERCAQQLQASLAQQLWQPLAKASRSAQWELPERLQNEPKLRLDLSGLPLAMGDDSLALAMSGAEEVDLNLSRQSEEGLRVLFGQLPKGLRSLQIDLRDSPTSALTFLRGEDLQRLSLRLGFEAQRAPLALAQLPLQWLRLAAGTEQALQLPGSLKELELHLESPTEEFLLALPLLESLALFSPSVGAAALCAAAARATRRLRLRLGTAGEALAFAAVLPATLEELCLEVAEGDISSGAIALLAKHCPPNLAKLDLSIGELRIDSTQRLAEFCAEKEASAVPDAEAPDTDAGGVSQVQRTEERHVRFVTKKLVDNLLANGQALGKAFCEIDPERRYAVSKPQFANALATACNHISHQAVEFLWAAQFPGQDTSLDSKVIDWRDFMGQLAHFAHSNRAPTPCTVQGRKRQYDLLQRTAPLTGGSLEDLELNRPDQNADDEVQIVGGHLCHRATELPHRPRDAAMLTEHYVEEQLEVLGALAMSAEGAMSLGMSSLTLGSEPRLAPGGRFTVMMFGMTGSGKSALGNLLAGYDHFRAGDDTASITNSRSVLKYESPDKSLVLLDTIGLGDTELDQDKVVANIRDCALSAPNGVDAMFFVMRSGRITDDVIARLIYATEYLWGTECLLNLYIIVTYASRYVSQREEALTWIERQNELNWRFRHIFSLVGKNVNRILFVDNPDPADGEPLTRLRRHNSRLNIMKALVHHPREVIPPFTHSMMKKAQERMEDTYGKVKQAEDDLAQLEAKAKEATDQAAHEKEMEEARARRKQAEEAWQQEMKNIQEDEEFRRMAAQAVEEATVAFGKKYDADKASESVSTAATVEDRTSSLVKADDKGSSPLEACRRVFRALRRRFVKPTAKAAGSPEPTKASGNLLHPVHRLTPEQLEARIEEAHLELVTHVEAPKALFAGLDSQGMGALTPVQFQLFVRKACPGMSQAQVGGIWRRADENCDGKVTEQEFLKLLSFAPESKVPGR</sequence>
<keyword evidence="13" id="KW-0653">Protein transport</keyword>
<dbReference type="Proteomes" id="UP001178507">
    <property type="component" value="Unassembled WGS sequence"/>
</dbReference>
<evidence type="ECO:0000256" key="12">
    <source>
        <dbReference type="ARBA" id="ARBA00022842"/>
    </source>
</evidence>
<evidence type="ECO:0000256" key="8">
    <source>
        <dbReference type="ARBA" id="ARBA00022741"/>
    </source>
</evidence>
<keyword evidence="5" id="KW-0934">Plastid</keyword>
<keyword evidence="3" id="KW-0813">Transport</keyword>
<dbReference type="GO" id="GO:0005525">
    <property type="term" value="F:GTP binding"/>
    <property type="evidence" value="ECO:0007669"/>
    <property type="project" value="UniProtKB-KW"/>
</dbReference>
<comment type="subcellular location">
    <subcellularLocation>
        <location evidence="2">Membrane</location>
        <topology evidence="2">Single-pass membrane protein</topology>
    </subcellularLocation>
    <subcellularLocation>
        <location evidence="17">Plastid</location>
        <location evidence="17">Chloroplast outer membrane</location>
    </subcellularLocation>
</comment>
<keyword evidence="16" id="KW-0472">Membrane</keyword>
<keyword evidence="21" id="KW-1185">Reference proteome</keyword>
<dbReference type="SUPFAM" id="SSF47473">
    <property type="entry name" value="EF-hand"/>
    <property type="match status" value="1"/>
</dbReference>
<organism evidence="20 21">
    <name type="scientific">Effrenium voratum</name>
    <dbReference type="NCBI Taxonomy" id="2562239"/>
    <lineage>
        <taxon>Eukaryota</taxon>
        <taxon>Sar</taxon>
        <taxon>Alveolata</taxon>
        <taxon>Dinophyceae</taxon>
        <taxon>Suessiales</taxon>
        <taxon>Symbiodiniaceae</taxon>
        <taxon>Effrenium</taxon>
    </lineage>
</organism>
<dbReference type="InterPro" id="IPR006703">
    <property type="entry name" value="G_AIG1"/>
</dbReference>
<evidence type="ECO:0000256" key="5">
    <source>
        <dbReference type="ARBA" id="ARBA00022640"/>
    </source>
</evidence>
<feature type="compositionally biased region" description="Basic and acidic residues" evidence="18">
    <location>
        <begin position="1083"/>
        <end position="1097"/>
    </location>
</feature>
<dbReference type="Pfam" id="PF04548">
    <property type="entry name" value="AIG1"/>
    <property type="match status" value="1"/>
</dbReference>
<dbReference type="Gene3D" id="1.10.238.10">
    <property type="entry name" value="EF-hand"/>
    <property type="match status" value="1"/>
</dbReference>
<keyword evidence="7" id="KW-0479">Metal-binding</keyword>
<evidence type="ECO:0000256" key="16">
    <source>
        <dbReference type="ARBA" id="ARBA00023136"/>
    </source>
</evidence>
<dbReference type="GO" id="GO:0015031">
    <property type="term" value="P:protein transport"/>
    <property type="evidence" value="ECO:0007669"/>
    <property type="project" value="UniProtKB-KW"/>
</dbReference>
<feature type="region of interest" description="Disordered" evidence="18">
    <location>
        <begin position="1010"/>
        <end position="1031"/>
    </location>
</feature>
<evidence type="ECO:0000256" key="15">
    <source>
        <dbReference type="ARBA" id="ARBA00023134"/>
    </source>
</evidence>
<keyword evidence="4" id="KW-0150">Chloroplast</keyword>
<feature type="domain" description="EF-hand" evidence="19">
    <location>
        <begin position="1196"/>
        <end position="1231"/>
    </location>
</feature>
<evidence type="ECO:0000256" key="2">
    <source>
        <dbReference type="ARBA" id="ARBA00004167"/>
    </source>
</evidence>
<evidence type="ECO:0000256" key="10">
    <source>
        <dbReference type="ARBA" id="ARBA00022805"/>
    </source>
</evidence>
<keyword evidence="14" id="KW-1133">Transmembrane helix</keyword>
<keyword evidence="15" id="KW-0342">GTP-binding</keyword>
<comment type="caution">
    <text evidence="20">The sequence shown here is derived from an EMBL/GenBank/DDBJ whole genome shotgun (WGS) entry which is preliminary data.</text>
</comment>
<feature type="region of interest" description="Disordered" evidence="18">
    <location>
        <begin position="1071"/>
        <end position="1097"/>
    </location>
</feature>
<dbReference type="InterPro" id="IPR011992">
    <property type="entry name" value="EF-hand-dom_pair"/>
</dbReference>
<evidence type="ECO:0000256" key="18">
    <source>
        <dbReference type="SAM" id="MobiDB-lite"/>
    </source>
</evidence>
<dbReference type="GO" id="GO:0016787">
    <property type="term" value="F:hydrolase activity"/>
    <property type="evidence" value="ECO:0007669"/>
    <property type="project" value="UniProtKB-KW"/>
</dbReference>
<name>A0AA36IRJ3_9DINO</name>
<accession>A0AA36IRJ3</accession>
<evidence type="ECO:0000256" key="13">
    <source>
        <dbReference type="ARBA" id="ARBA00022927"/>
    </source>
</evidence>
<keyword evidence="12" id="KW-0460">Magnesium</keyword>
<dbReference type="InterPro" id="IPR018247">
    <property type="entry name" value="EF_Hand_1_Ca_BS"/>
</dbReference>
<gene>
    <name evidence="20" type="ORF">EVOR1521_LOCUS17358</name>
</gene>
<evidence type="ECO:0000256" key="14">
    <source>
        <dbReference type="ARBA" id="ARBA00022989"/>
    </source>
</evidence>
<dbReference type="AlphaFoldDB" id="A0AA36IRJ3"/>
<keyword evidence="8" id="KW-0547">Nucleotide-binding</keyword>
<evidence type="ECO:0000256" key="7">
    <source>
        <dbReference type="ARBA" id="ARBA00022723"/>
    </source>
</evidence>
<keyword evidence="11" id="KW-0106">Calcium</keyword>
<evidence type="ECO:0000256" key="17">
    <source>
        <dbReference type="ARBA" id="ARBA00024013"/>
    </source>
</evidence>
<dbReference type="EMBL" id="CAUJNA010002291">
    <property type="protein sequence ID" value="CAJ1392206.1"/>
    <property type="molecule type" value="Genomic_DNA"/>
</dbReference>
<dbReference type="PROSITE" id="PS00018">
    <property type="entry name" value="EF_HAND_1"/>
    <property type="match status" value="1"/>
</dbReference>